<dbReference type="AlphaFoldDB" id="A0A2T2YD32"/>
<name>A0A2T2YD32_9BACT</name>
<gene>
    <name evidence="1" type="ORF">AHMF7605_07695</name>
</gene>
<protein>
    <recommendedName>
        <fullName evidence="3">Lipocalin-like domain-containing protein</fullName>
    </recommendedName>
</protein>
<accession>A0A2T2YD32</accession>
<evidence type="ECO:0000313" key="2">
    <source>
        <dbReference type="Proteomes" id="UP000240357"/>
    </source>
</evidence>
<evidence type="ECO:0008006" key="3">
    <source>
        <dbReference type="Google" id="ProtNLM"/>
    </source>
</evidence>
<keyword evidence="2" id="KW-1185">Reference proteome</keyword>
<dbReference type="EMBL" id="PYFT01000001">
    <property type="protein sequence ID" value="PSR53419.1"/>
    <property type="molecule type" value="Genomic_DNA"/>
</dbReference>
<evidence type="ECO:0000313" key="1">
    <source>
        <dbReference type="EMBL" id="PSR53419.1"/>
    </source>
</evidence>
<organism evidence="1 2">
    <name type="scientific">Adhaeribacter arboris</name>
    <dbReference type="NCBI Taxonomy" id="2072846"/>
    <lineage>
        <taxon>Bacteria</taxon>
        <taxon>Pseudomonadati</taxon>
        <taxon>Bacteroidota</taxon>
        <taxon>Cytophagia</taxon>
        <taxon>Cytophagales</taxon>
        <taxon>Hymenobacteraceae</taxon>
        <taxon>Adhaeribacter</taxon>
    </lineage>
</organism>
<dbReference type="Proteomes" id="UP000240357">
    <property type="component" value="Unassembled WGS sequence"/>
</dbReference>
<proteinExistence type="predicted"/>
<reference evidence="1 2" key="1">
    <citation type="submission" date="2018-03" db="EMBL/GenBank/DDBJ databases">
        <title>Adhaeribacter sp. HMF7605 Genome sequencing and assembly.</title>
        <authorList>
            <person name="Kang H."/>
            <person name="Kang J."/>
            <person name="Cha I."/>
            <person name="Kim H."/>
            <person name="Joh K."/>
        </authorList>
    </citation>
    <scope>NUCLEOTIDE SEQUENCE [LARGE SCALE GENOMIC DNA]</scope>
    <source>
        <strain evidence="1 2">HMF7605</strain>
    </source>
</reference>
<sequence>MKFPPSAIPKPFSKNQSIKIVNSGMKKLLLLAWIFFFLLGCKKDDVNPKSTADLLQGAWKVVSNTYEGYDASNVKVYTDTTQNNSIYIISGQSIAISDGTTTNPWATYSLSEQQNKKYIHVAGYGLSSSFELALLTESNMTWQRETWNDTYPDGSGFRKDARSVVTIQFQK</sequence>
<comment type="caution">
    <text evidence="1">The sequence shown here is derived from an EMBL/GenBank/DDBJ whole genome shotgun (WGS) entry which is preliminary data.</text>
</comment>